<dbReference type="Gene3D" id="2.160.20.10">
    <property type="entry name" value="Single-stranded right-handed beta-helix, Pectin lyase-like"/>
    <property type="match status" value="1"/>
</dbReference>
<keyword evidence="3" id="KW-1185">Reference proteome</keyword>
<comment type="caution">
    <text evidence="2">The sequence shown here is derived from an EMBL/GenBank/DDBJ whole genome shotgun (WGS) entry which is preliminary data.</text>
</comment>
<accession>A0ABS9VXT2</accession>
<feature type="domain" description="Right handed beta helix" evidence="1">
    <location>
        <begin position="201"/>
        <end position="281"/>
    </location>
</feature>
<dbReference type="InterPro" id="IPR012334">
    <property type="entry name" value="Pectin_lyas_fold"/>
</dbReference>
<gene>
    <name evidence="2" type="ORF">JS533_011360</name>
</gene>
<name>A0ABS9VXT2_9BIFI</name>
<dbReference type="PANTHER" id="PTHR31339">
    <property type="entry name" value="PECTIN LYASE-RELATED"/>
    <property type="match status" value="1"/>
</dbReference>
<evidence type="ECO:0000259" key="1">
    <source>
        <dbReference type="Pfam" id="PF13229"/>
    </source>
</evidence>
<dbReference type="EMBL" id="JAFEJT020000061">
    <property type="protein sequence ID" value="MCH9276862.1"/>
    <property type="molecule type" value="Genomic_DNA"/>
</dbReference>
<reference evidence="2 3" key="2">
    <citation type="journal article" date="2021" name="Syst. Appl. Microbiol.">
        <title>Phylogenetic classification of ten novel species belonging to the genus Bifidobacterium comprising B. phasiani sp. nov., B. pongonis sp. nov., B. saguinibicoloris sp. nov., B. colobi sp. nov., B. simiiventris sp. nov., B. santillanense sp. nov., B. miconis sp. nov., B. amazonense sp. nov., B. pluvialisilvae sp. nov., and B. miconisargentati sp. nov.</title>
        <authorList>
            <person name="Lugli G.A."/>
            <person name="Calvete-Torre I."/>
            <person name="Alessandri G."/>
            <person name="Milani C."/>
            <person name="Turroni F."/>
            <person name="Laiolo P."/>
            <person name="Ossiprandi M.C."/>
            <person name="Margolles A."/>
            <person name="Ruiz L."/>
            <person name="Ventura M."/>
        </authorList>
    </citation>
    <scope>NUCLEOTIDE SEQUENCE [LARGE SCALE GENOMIC DNA]</scope>
    <source>
        <strain evidence="2 3">MA1</strain>
    </source>
</reference>
<protein>
    <submittedName>
        <fullName evidence="2">Right-handed parallel beta-helix repeat-containing protein</fullName>
    </submittedName>
</protein>
<dbReference type="RefSeq" id="WP_241514689.1">
    <property type="nucleotide sequence ID" value="NZ_JAFEJT020000061.1"/>
</dbReference>
<dbReference type="Proteomes" id="UP000710815">
    <property type="component" value="Unassembled WGS sequence"/>
</dbReference>
<reference evidence="2 3" key="1">
    <citation type="journal article" date="2021" name="Environ. Microbiol.">
        <title>Genetic insights into the dark matter of the mammalian gut microbiota through targeted genome reconstruction.</title>
        <authorList>
            <person name="Lugli G.A."/>
            <person name="Alessandri G."/>
            <person name="Milani C."/>
            <person name="Viappiani A."/>
            <person name="Fontana F."/>
            <person name="Tarracchini C."/>
            <person name="Mancabelli L."/>
            <person name="Argentini C."/>
            <person name="Ruiz L."/>
            <person name="Margolles A."/>
            <person name="van Sinderen D."/>
            <person name="Turroni F."/>
            <person name="Ventura M."/>
        </authorList>
    </citation>
    <scope>NUCLEOTIDE SEQUENCE [LARGE SCALE GENOMIC DNA]</scope>
    <source>
        <strain evidence="2 3">MA1</strain>
    </source>
</reference>
<dbReference type="PANTHER" id="PTHR31339:SF9">
    <property type="entry name" value="PLASMIN AND FIBRONECTIN-BINDING PROTEIN A"/>
    <property type="match status" value="1"/>
</dbReference>
<evidence type="ECO:0000313" key="3">
    <source>
        <dbReference type="Proteomes" id="UP000710815"/>
    </source>
</evidence>
<proteinExistence type="predicted"/>
<dbReference type="Pfam" id="PF13229">
    <property type="entry name" value="Beta_helix"/>
    <property type="match status" value="1"/>
</dbReference>
<dbReference type="InterPro" id="IPR006626">
    <property type="entry name" value="PbH1"/>
</dbReference>
<evidence type="ECO:0000313" key="2">
    <source>
        <dbReference type="EMBL" id="MCH9276862.1"/>
    </source>
</evidence>
<dbReference type="SMART" id="SM00710">
    <property type="entry name" value="PbH1"/>
    <property type="match status" value="6"/>
</dbReference>
<sequence length="835" mass="91886">MPIHPIARATGCTILPGILERERSVSIVDYGASPQADPVANTAAINRAIADMAERGGGEIVVPAGRFTVYTIVLRSRVNVRLDAGAVVAAAEPDPDGGGNYLEPETNPYVGLQDHAHSYLRNCLVWGDHVHDVMIHGEGRFDGSRVDPKTGVRHEVLRRGDPEMPERRDSHGHRGVWFGNKGIALLDCERVALCGFEMLMCGHFAIIATGSNDLLIDGLTIDTNRDGIDIDASTDVTVRGCRVNAAHDDAIVVKSSYGARRFQRAENILIEDCLVSGCDMGSALAGLPSRDCPVADPGCPPIGRVKLGTEATCGYDRVTIRRIRFERCMGVAVEATDGVDASNIVIEHCVMEDVTACPIFIRTGDRARYPVTGLTSDDVVAPDGDVRLDMPRWILPDRDGYDRYPARRFAPAYRRIRMDAGNGGMLDVVDPHDPLRLNPANSVRVGDAWHPIAYDENAGRYVPDMDIAINQLDRLRYGNAIGVATVASCRDLEISDIVARNVDPRYPIIVAGMMDGRIRNLTMRDIDVTCRGGIAMSDAVEQRCVRTGWTCRETDCAAGDVRIPWLADHRDAHAEAGLPRVRWSEADSRWEDDPYNVPEDVENYPEPDEFGILPAYGLYMRHADGVRVEGLRLRFDVDDTRPAIVLDDVRDAHWSDVDVRSVDGMPQLVAVTNTRKRRTGFEYVPEEPYLTTGVELEGCEGLVREDVVVDAPAPGTPPDSLYPYPTIACPDNGYAIRPDSVRGLPLTVHRPYFRPVPRRIVTVGEELACIVEARDPARPDTVPHVEARDLPAGAMFDGRILRWTPGERSVGTHRAEFSIDTVGRPVVMEVLIEVR</sequence>
<dbReference type="InterPro" id="IPR011050">
    <property type="entry name" value="Pectin_lyase_fold/virulence"/>
</dbReference>
<dbReference type="SUPFAM" id="SSF51126">
    <property type="entry name" value="Pectin lyase-like"/>
    <property type="match status" value="1"/>
</dbReference>
<dbReference type="InterPro" id="IPR051801">
    <property type="entry name" value="GH28_Enzymes"/>
</dbReference>
<dbReference type="InterPro" id="IPR039448">
    <property type="entry name" value="Beta_helix"/>
</dbReference>
<organism evidence="2 3">
    <name type="scientific">Bifidobacterium amazonense</name>
    <dbReference type="NCBI Taxonomy" id="2809027"/>
    <lineage>
        <taxon>Bacteria</taxon>
        <taxon>Bacillati</taxon>
        <taxon>Actinomycetota</taxon>
        <taxon>Actinomycetes</taxon>
        <taxon>Bifidobacteriales</taxon>
        <taxon>Bifidobacteriaceae</taxon>
        <taxon>Bifidobacterium</taxon>
    </lineage>
</organism>